<gene>
    <name evidence="2" type="ordered locus">SGR_7057t</name>
    <name evidence="1" type="ordered locus">SGR_82t</name>
</gene>
<reference evidence="1" key="4">
    <citation type="journal article" date="2008" name="Microbiology">
        <title>Conditionally positive effect of the TetR-family transcriptional regulator AtrA on streptomycin production by Streptomyces griseus.</title>
        <authorList>
            <person name="Hirano S."/>
            <person name="Tanaka K."/>
            <person name="Ohnishi Y."/>
            <person name="Horinouchi S."/>
        </authorList>
    </citation>
    <scope>NUCLEOTIDE SEQUENCE</scope>
    <source>
        <strain evidence="1">NBRC 13350</strain>
    </source>
</reference>
<organism evidence="1 3">
    <name type="scientific">Streptomyces griseus subsp. griseus (strain JCM 4626 / CBS 651.72 / NBRC 13350 / KCC S-0626 / ISP 5235)</name>
    <dbReference type="NCBI Taxonomy" id="455632"/>
    <lineage>
        <taxon>Bacteria</taxon>
        <taxon>Bacillati</taxon>
        <taxon>Actinomycetota</taxon>
        <taxon>Actinomycetes</taxon>
        <taxon>Kitasatosporales</taxon>
        <taxon>Streptomycetaceae</taxon>
        <taxon>Streptomyces</taxon>
    </lineage>
</organism>
<evidence type="ECO:0000313" key="1">
    <source>
        <dbReference type="EMBL" id="BAG16911.1"/>
    </source>
</evidence>
<dbReference type="AlphaFoldDB" id="B1VM10"/>
<accession>B1VM10</accession>
<proteinExistence type="predicted"/>
<dbReference type="RefSeq" id="WP_012377498.1">
    <property type="nucleotide sequence ID" value="NC_010572.1"/>
</dbReference>
<dbReference type="KEGG" id="sgr:SGR_82t"/>
<dbReference type="Proteomes" id="UP000001685">
    <property type="component" value="Chromosome"/>
</dbReference>
<protein>
    <submittedName>
        <fullName evidence="1">Uncharacterized protein</fullName>
    </submittedName>
</protein>
<dbReference type="KEGG" id="sgr:SGR_7057t"/>
<reference evidence="1" key="3">
    <citation type="journal article" date="2008" name="J. Biol. Chem.">
        <title>Phenolic lipids synthesized by type III polyketide synthase confer penicillin resistance on Streptomyces griseus.</title>
        <authorList>
            <person name="Funabashi M."/>
            <person name="Funa N."/>
            <person name="Horinouchi S."/>
        </authorList>
    </citation>
    <scope>NUCLEOTIDE SEQUENCE</scope>
    <source>
        <strain evidence="1">NBRC 13350</strain>
    </source>
</reference>
<dbReference type="EMBL" id="AP009493">
    <property type="protein sequence ID" value="BAG16911.1"/>
    <property type="molecule type" value="Genomic_DNA"/>
</dbReference>
<dbReference type="PATRIC" id="fig|455632.4.peg.7220"/>
<dbReference type="EMBL" id="AP009493">
    <property type="protein sequence ID" value="BAG23884.1"/>
    <property type="molecule type" value="Genomic_DNA"/>
</dbReference>
<reference evidence="3" key="1">
    <citation type="journal article" date="2008" name="J. Bacteriol.">
        <title>Genome sequence of the streptomycin-producing microorganism Streptomyces griseus IFO 13350.</title>
        <authorList>
            <person name="Ohnishi Y."/>
            <person name="Ishikawa J."/>
            <person name="Hara H."/>
            <person name="Suzuki H."/>
            <person name="Ikenoya M."/>
            <person name="Ikeda H."/>
            <person name="Yamashita A."/>
            <person name="Hattori M."/>
            <person name="Horinouchi S."/>
        </authorList>
    </citation>
    <scope>NUCLEOTIDE SEQUENCE [LARGE SCALE GENOMIC DNA]</scope>
    <source>
        <strain evidence="3">JCM 4626 / NBRC 13350</strain>
    </source>
</reference>
<reference evidence="1" key="2">
    <citation type="journal article" date="2008" name="J. Bacteriol.">
        <title>The genome sequence of the streptomycin-producing microorganism Streptomyces griseus IFO 13350.</title>
        <authorList>
            <person name="Ohnishi Y."/>
            <person name="Ishikawa J."/>
            <person name="Hara H."/>
            <person name="Suzuki H."/>
            <person name="Ikenoya M."/>
            <person name="Ikeda H."/>
            <person name="Yamashita A."/>
            <person name="Hattori M."/>
            <person name="Horinouchi S."/>
        </authorList>
    </citation>
    <scope>NUCLEOTIDE SEQUENCE</scope>
    <source>
        <strain evidence="1">NBRC 13350</strain>
    </source>
</reference>
<dbReference type="HOGENOM" id="CLU_1389554_0_0_11"/>
<dbReference type="eggNOG" id="ENOG5031PXF">
    <property type="taxonomic scope" value="Bacteria"/>
</dbReference>
<evidence type="ECO:0000313" key="2">
    <source>
        <dbReference type="EMBL" id="BAG23884.1"/>
    </source>
</evidence>
<evidence type="ECO:0000313" key="3">
    <source>
        <dbReference type="Proteomes" id="UP000001685"/>
    </source>
</evidence>
<name>B1VM10_STRGG</name>
<sequence length="206" mass="22454">MGMDLTVFMVDWGQLGTVPVEHRIGRLEDLAWPGELSDVYDGGAERAHGWLWPPGQAPAWCAVYRFLTTTGAHMPHVRAGAAWADMRPLVGPPVREVMDSFLEGLIWDGDQADAPAPVGVGAFPAAADRWHPNVLLVCLPEAVAGKARAWERMELYLEKLSGPFAVECEGWAGRPDTFEGFVALLREWGAVVTEAARRGWGLVGLP</sequence>